<dbReference type="SMART" id="SM00595">
    <property type="entry name" value="MADF"/>
    <property type="match status" value="1"/>
</dbReference>
<protein>
    <submittedName>
        <fullName evidence="4">Uncharacterized protein LOC112468537</fullName>
    </submittedName>
</protein>
<dbReference type="GO" id="GO:0005667">
    <property type="term" value="C:transcription regulator complex"/>
    <property type="evidence" value="ECO:0007669"/>
    <property type="project" value="TreeGrafter"/>
</dbReference>
<dbReference type="OrthoDB" id="7554472at2759"/>
<dbReference type="RefSeq" id="XP_024893525.1">
    <property type="nucleotide sequence ID" value="XM_025037757.1"/>
</dbReference>
<dbReference type="InterPro" id="IPR039353">
    <property type="entry name" value="TF_Adf1"/>
</dbReference>
<feature type="region of interest" description="Disordered" evidence="1">
    <location>
        <begin position="238"/>
        <end position="268"/>
    </location>
</feature>
<evidence type="ECO:0000256" key="1">
    <source>
        <dbReference type="SAM" id="MobiDB-lite"/>
    </source>
</evidence>
<feature type="compositionally biased region" description="Low complexity" evidence="1">
    <location>
        <begin position="243"/>
        <end position="257"/>
    </location>
</feature>
<keyword evidence="3" id="KW-1185">Reference proteome</keyword>
<dbReference type="InterPro" id="IPR006578">
    <property type="entry name" value="MADF-dom"/>
</dbReference>
<gene>
    <name evidence="4" type="primary">LOC112468537</name>
</gene>
<dbReference type="PROSITE" id="PS51029">
    <property type="entry name" value="MADF"/>
    <property type="match status" value="1"/>
</dbReference>
<evidence type="ECO:0000259" key="2">
    <source>
        <dbReference type="PROSITE" id="PS51029"/>
    </source>
</evidence>
<evidence type="ECO:0000313" key="3">
    <source>
        <dbReference type="Proteomes" id="UP000504618"/>
    </source>
</evidence>
<dbReference type="PANTHER" id="PTHR12243">
    <property type="entry name" value="MADF DOMAIN TRANSCRIPTION FACTOR"/>
    <property type="match status" value="1"/>
</dbReference>
<dbReference type="PANTHER" id="PTHR12243:SF69">
    <property type="entry name" value="SI:CH73-59F11.3"/>
    <property type="match status" value="1"/>
</dbReference>
<sequence length="336" mass="38692">MRVLTVSCVCVPRSANRYIKKCKTFIIMNGPAIKCGYCGFILRGSCGTILDHHCFSAYDENTEAINVDENAVATIRKRHETENIPHTKERDVQSALTQDELLIELVRTRRPLWDHSIPLKDRTKLIKDNLWQEIVNIFDGSLSMEEAKQKWKNLRDQYTKARKKMRGYVRSGSGAESGHPLRSSFAHYEEMKFLDDTLQTAPTVSSIQPLLEVNSSHLDDNDMQRNDMAADHFTCDDSTMDVASTSNASSRRSCSPSEARKKKAKIAQRQADMETKFLNIIDEASQKKRDVVDSYLDQLGDILRRLPYLRRRNLQRRMMDIAIQEEDMELTERENP</sequence>
<dbReference type="GeneID" id="112468537"/>
<feature type="domain" description="MADF" evidence="2">
    <location>
        <begin position="101"/>
        <end position="199"/>
    </location>
</feature>
<dbReference type="GO" id="GO:0006357">
    <property type="term" value="P:regulation of transcription by RNA polymerase II"/>
    <property type="evidence" value="ECO:0007669"/>
    <property type="project" value="TreeGrafter"/>
</dbReference>
<dbReference type="Pfam" id="PF10545">
    <property type="entry name" value="MADF_DNA_bdg"/>
    <property type="match status" value="1"/>
</dbReference>
<dbReference type="GO" id="GO:0005634">
    <property type="term" value="C:nucleus"/>
    <property type="evidence" value="ECO:0007669"/>
    <property type="project" value="TreeGrafter"/>
</dbReference>
<proteinExistence type="predicted"/>
<organism evidence="3 4">
    <name type="scientific">Temnothorax curvispinosus</name>
    <dbReference type="NCBI Taxonomy" id="300111"/>
    <lineage>
        <taxon>Eukaryota</taxon>
        <taxon>Metazoa</taxon>
        <taxon>Ecdysozoa</taxon>
        <taxon>Arthropoda</taxon>
        <taxon>Hexapoda</taxon>
        <taxon>Insecta</taxon>
        <taxon>Pterygota</taxon>
        <taxon>Neoptera</taxon>
        <taxon>Endopterygota</taxon>
        <taxon>Hymenoptera</taxon>
        <taxon>Apocrita</taxon>
        <taxon>Aculeata</taxon>
        <taxon>Formicoidea</taxon>
        <taxon>Formicidae</taxon>
        <taxon>Myrmicinae</taxon>
        <taxon>Temnothorax</taxon>
    </lineage>
</organism>
<evidence type="ECO:0000313" key="4">
    <source>
        <dbReference type="RefSeq" id="XP_024893525.1"/>
    </source>
</evidence>
<accession>A0A6J1RLB7</accession>
<name>A0A6J1RLB7_9HYME</name>
<reference evidence="4" key="1">
    <citation type="submission" date="2025-08" db="UniProtKB">
        <authorList>
            <consortium name="RefSeq"/>
        </authorList>
    </citation>
    <scope>IDENTIFICATION</scope>
    <source>
        <tissue evidence="4">Whole body</tissue>
    </source>
</reference>
<dbReference type="AlphaFoldDB" id="A0A6J1RLB7"/>
<dbReference type="Proteomes" id="UP000504618">
    <property type="component" value="Unplaced"/>
</dbReference>